<dbReference type="OrthoDB" id="9803554at2"/>
<evidence type="ECO:0000259" key="14">
    <source>
        <dbReference type="PROSITE" id="PS50880"/>
    </source>
</evidence>
<dbReference type="PROSITE" id="PS50880">
    <property type="entry name" value="TOPRIM"/>
    <property type="match status" value="1"/>
</dbReference>
<evidence type="ECO:0000256" key="3">
    <source>
        <dbReference type="ARBA" id="ARBA00012891"/>
    </source>
</evidence>
<feature type="domain" description="Toprim" evidence="14">
    <location>
        <begin position="3"/>
        <end position="137"/>
    </location>
</feature>
<dbReference type="InterPro" id="IPR006171">
    <property type="entry name" value="TOPRIM_dom"/>
</dbReference>
<keyword evidence="17" id="KW-1185">Reference proteome</keyword>
<evidence type="ECO:0000256" key="12">
    <source>
        <dbReference type="ARBA" id="ARBA00032877"/>
    </source>
</evidence>
<dbReference type="InterPro" id="IPR013826">
    <property type="entry name" value="Topo_IA_cen_sub3"/>
</dbReference>
<evidence type="ECO:0000256" key="5">
    <source>
        <dbReference type="ARBA" id="ARBA00022842"/>
    </source>
</evidence>
<dbReference type="GO" id="GO:0006281">
    <property type="term" value="P:DNA repair"/>
    <property type="evidence" value="ECO:0007669"/>
    <property type="project" value="TreeGrafter"/>
</dbReference>
<dbReference type="GO" id="GO:0003677">
    <property type="term" value="F:DNA binding"/>
    <property type="evidence" value="ECO:0007669"/>
    <property type="project" value="UniProtKB-KW"/>
</dbReference>
<dbReference type="Pfam" id="PF01131">
    <property type="entry name" value="Topoisom_bac"/>
    <property type="match status" value="1"/>
</dbReference>
<dbReference type="SMART" id="SM00437">
    <property type="entry name" value="TOP1Ac"/>
    <property type="match status" value="1"/>
</dbReference>
<dbReference type="GO" id="GO:0043597">
    <property type="term" value="C:cytoplasmic replication fork"/>
    <property type="evidence" value="ECO:0007669"/>
    <property type="project" value="TreeGrafter"/>
</dbReference>
<comment type="catalytic activity">
    <reaction evidence="1">
        <text>ATP-independent breakage of single-stranded DNA, followed by passage and rejoining.</text>
        <dbReference type="EC" id="5.6.2.1"/>
    </reaction>
</comment>
<dbReference type="CDD" id="cd03362">
    <property type="entry name" value="TOPRIM_TopoIA_TopoIII"/>
    <property type="match status" value="1"/>
</dbReference>
<dbReference type="EMBL" id="CABFVA020000134">
    <property type="protein sequence ID" value="VVM08356.1"/>
    <property type="molecule type" value="Genomic_DNA"/>
</dbReference>
<dbReference type="Proteomes" id="UP000334923">
    <property type="component" value="Unassembled WGS sequence"/>
</dbReference>
<evidence type="ECO:0000256" key="9">
    <source>
        <dbReference type="ARBA" id="ARBA00030003"/>
    </source>
</evidence>
<dbReference type="InterPro" id="IPR003602">
    <property type="entry name" value="Topo_IA_DNA-bd_dom"/>
</dbReference>
<gene>
    <name evidence="16" type="primary">topB</name>
    <name evidence="16" type="ORF">MAMT_02303</name>
</gene>
<dbReference type="InterPro" id="IPR013825">
    <property type="entry name" value="Topo_IA_cen_sub2"/>
</dbReference>
<dbReference type="InterPro" id="IPR003601">
    <property type="entry name" value="Topo_IA_2"/>
</dbReference>
<dbReference type="InterPro" id="IPR013497">
    <property type="entry name" value="Topo_IA_cen"/>
</dbReference>
<dbReference type="GO" id="GO:0003917">
    <property type="term" value="F:DNA topoisomerase type I (single strand cut, ATP-independent) activity"/>
    <property type="evidence" value="ECO:0007669"/>
    <property type="project" value="UniProtKB-EC"/>
</dbReference>
<dbReference type="AlphaFoldDB" id="A0A5E6MK50"/>
<dbReference type="NCBIfam" id="NF005829">
    <property type="entry name" value="PRK07726.1"/>
    <property type="match status" value="1"/>
</dbReference>
<dbReference type="InterPro" id="IPR013824">
    <property type="entry name" value="Topo_IA_cen_sub1"/>
</dbReference>
<dbReference type="InterPro" id="IPR034144">
    <property type="entry name" value="TOPRIM_TopoIII"/>
</dbReference>
<reference evidence="16 17" key="1">
    <citation type="submission" date="2019-09" db="EMBL/GenBank/DDBJ databases">
        <authorList>
            <person name="Cremers G."/>
        </authorList>
    </citation>
    <scope>NUCLEOTIDE SEQUENCE [LARGE SCALE GENOMIC DNA]</scope>
    <source>
        <strain evidence="16">4A</strain>
    </source>
</reference>
<proteinExistence type="inferred from homology"/>
<feature type="region of interest" description="Disordered" evidence="13">
    <location>
        <begin position="810"/>
        <end position="856"/>
    </location>
</feature>
<dbReference type="SUPFAM" id="SSF56712">
    <property type="entry name" value="Prokaryotic type I DNA topoisomerase"/>
    <property type="match status" value="1"/>
</dbReference>
<dbReference type="Gene3D" id="1.10.290.10">
    <property type="entry name" value="Topoisomerase I, domain 4"/>
    <property type="match status" value="1"/>
</dbReference>
<dbReference type="GO" id="GO:0006310">
    <property type="term" value="P:DNA recombination"/>
    <property type="evidence" value="ECO:0007669"/>
    <property type="project" value="TreeGrafter"/>
</dbReference>
<feature type="compositionally biased region" description="Low complexity" evidence="13">
    <location>
        <begin position="830"/>
        <end position="849"/>
    </location>
</feature>
<evidence type="ECO:0000259" key="15">
    <source>
        <dbReference type="PROSITE" id="PS52039"/>
    </source>
</evidence>
<dbReference type="GO" id="GO:0046872">
    <property type="term" value="F:metal ion binding"/>
    <property type="evidence" value="ECO:0007669"/>
    <property type="project" value="UniProtKB-KW"/>
</dbReference>
<comment type="similarity">
    <text evidence="2">Belongs to the type IA topoisomerase family.</text>
</comment>
<dbReference type="NCBIfam" id="NF006032">
    <property type="entry name" value="PRK08173.1"/>
    <property type="match status" value="1"/>
</dbReference>
<evidence type="ECO:0000256" key="4">
    <source>
        <dbReference type="ARBA" id="ARBA00022723"/>
    </source>
</evidence>
<name>A0A5E6MK50_9BACT</name>
<keyword evidence="7" id="KW-0238">DNA-binding</keyword>
<evidence type="ECO:0000313" key="16">
    <source>
        <dbReference type="EMBL" id="VVM08356.1"/>
    </source>
</evidence>
<sequence length="856" mass="95015">MGKTLIIAEKPSVAADIASAIGGFPHGRHDVYENDRYLISSAIGHLVELCRPGEMDEKHKGWSLEHLPILPSSFRLRPINQTKQRLDLLLRLLRRADVERLINACDAGREGELIFRYLIDYANVQKPIDRLWLQSMTPEAIRQALIHLRPQAEMEPLAQAALCRSESDWLIGINGTRALTALHSRPGGFALTPVGRVQTPTLAVVVKRDREIQDFRPRNYWEVHGTFQASSGSYTGRWFDPAIGAGKRPEAPEERPERIWEEAKARAIREKCFGKSGPVSEERKVLLQAPPAFFDLTSLQREANGRFGFSAKRTLQISQALYETHKALTYPRTDSRHLPEDYQPTVRTVIEKLVSLWNGAARAILENGWIRPNKRIFDNAKVSDHFAIIPTGTLPGGLDPAERRIYDLVCKRFLAAFYPSARFEAVSRITTIEHEQFRTEGKILRDPGWLAVYGREAAAEAGGEGEANLAPLPDGATARAEAVEVVGLSTKPPPHFTEATLLSAMENAGKLVEEEQLREAMAKKGLGTPATRAAIIEGLVQEEYLHRQARELLATPKAFALFDLLQAAGIPVLSSPEMTGDWEWKLQQIERGSFTRPRFMEEISRLTHQIVDDARRFGSADAYAKPMDVKSPVDGSPLVETLYDYRSASGFRINKFLAGRLLTREEVSALVQQGEIGPLSGFRSRSGQPFSARLKLGPEGKITFVFPESGSEGESRQIVNEESLGSCPVDGGAVYETATAYACEHALKETPSCSFRIGKQILSREISREEIAQLLRERKTGLLPGFLSRKTKRRFSAFLELKEGGKIGFAFEKRTPASPSAKGASRRPPKGTGKTSAKATKGLGKQSSSRGRKKKN</sequence>
<accession>A0A5E6MK50</accession>
<feature type="domain" description="Topo IA-type catalytic" evidence="15">
    <location>
        <begin position="154"/>
        <end position="611"/>
    </location>
</feature>
<dbReference type="SMART" id="SM00436">
    <property type="entry name" value="TOP1Bc"/>
    <property type="match status" value="1"/>
</dbReference>
<evidence type="ECO:0000256" key="8">
    <source>
        <dbReference type="ARBA" id="ARBA00023235"/>
    </source>
</evidence>
<keyword evidence="8 16" id="KW-0413">Isomerase</keyword>
<evidence type="ECO:0000256" key="1">
    <source>
        <dbReference type="ARBA" id="ARBA00000213"/>
    </source>
</evidence>
<evidence type="ECO:0000256" key="2">
    <source>
        <dbReference type="ARBA" id="ARBA00009446"/>
    </source>
</evidence>
<dbReference type="EC" id="5.6.2.1" evidence="3"/>
<evidence type="ECO:0000256" key="10">
    <source>
        <dbReference type="ARBA" id="ARBA00031985"/>
    </source>
</evidence>
<evidence type="ECO:0000256" key="7">
    <source>
        <dbReference type="ARBA" id="ARBA00023125"/>
    </source>
</evidence>
<dbReference type="NCBIfam" id="TIGR01056">
    <property type="entry name" value="topB"/>
    <property type="match status" value="1"/>
</dbReference>
<dbReference type="PROSITE" id="PS00396">
    <property type="entry name" value="TOPO_IA_1"/>
    <property type="match status" value="1"/>
</dbReference>
<evidence type="ECO:0000256" key="11">
    <source>
        <dbReference type="ARBA" id="ARBA00032235"/>
    </source>
</evidence>
<dbReference type="Pfam" id="PF13342">
    <property type="entry name" value="Toprim_Crpt"/>
    <property type="match status" value="2"/>
</dbReference>
<dbReference type="Pfam" id="PF01751">
    <property type="entry name" value="Toprim"/>
    <property type="match status" value="1"/>
</dbReference>
<evidence type="ECO:0000256" key="13">
    <source>
        <dbReference type="SAM" id="MobiDB-lite"/>
    </source>
</evidence>
<dbReference type="PROSITE" id="PS52039">
    <property type="entry name" value="TOPO_IA_2"/>
    <property type="match status" value="1"/>
</dbReference>
<dbReference type="PANTHER" id="PTHR11390:SF21">
    <property type="entry name" value="DNA TOPOISOMERASE 3-ALPHA"/>
    <property type="match status" value="1"/>
</dbReference>
<dbReference type="Gene3D" id="3.40.50.140">
    <property type="match status" value="1"/>
</dbReference>
<dbReference type="Gene3D" id="1.10.460.10">
    <property type="entry name" value="Topoisomerase I, domain 2"/>
    <property type="match status" value="1"/>
</dbReference>
<dbReference type="InterPro" id="IPR023405">
    <property type="entry name" value="Topo_IA_core_domain"/>
</dbReference>
<dbReference type="GO" id="GO:0006265">
    <property type="term" value="P:DNA topological change"/>
    <property type="evidence" value="ECO:0007669"/>
    <property type="project" value="InterPro"/>
</dbReference>
<dbReference type="CDD" id="cd00186">
    <property type="entry name" value="TOP1Ac"/>
    <property type="match status" value="1"/>
</dbReference>
<dbReference type="Gene3D" id="2.70.20.10">
    <property type="entry name" value="Topoisomerase I, domain 3"/>
    <property type="match status" value="1"/>
</dbReference>
<dbReference type="PRINTS" id="PR00417">
    <property type="entry name" value="PRTPISMRASEI"/>
</dbReference>
<dbReference type="RefSeq" id="WP_142661103.1">
    <property type="nucleotide sequence ID" value="NZ_CABFVA020000134.1"/>
</dbReference>
<dbReference type="InterPro" id="IPR023406">
    <property type="entry name" value="Topo_IA_AS"/>
</dbReference>
<keyword evidence="6" id="KW-0799">Topoisomerase</keyword>
<dbReference type="InterPro" id="IPR025589">
    <property type="entry name" value="Toprim_C_rpt"/>
</dbReference>
<dbReference type="InterPro" id="IPR005738">
    <property type="entry name" value="TopoIII"/>
</dbReference>
<evidence type="ECO:0000313" key="17">
    <source>
        <dbReference type="Proteomes" id="UP000334923"/>
    </source>
</evidence>
<evidence type="ECO:0000256" key="6">
    <source>
        <dbReference type="ARBA" id="ARBA00023029"/>
    </source>
</evidence>
<organism evidence="16 17">
    <name type="scientific">Methylacidimicrobium tartarophylax</name>
    <dbReference type="NCBI Taxonomy" id="1041768"/>
    <lineage>
        <taxon>Bacteria</taxon>
        <taxon>Pseudomonadati</taxon>
        <taxon>Verrucomicrobiota</taxon>
        <taxon>Methylacidimicrobium</taxon>
    </lineage>
</organism>
<dbReference type="SMART" id="SM00493">
    <property type="entry name" value="TOPRIM"/>
    <property type="match status" value="1"/>
</dbReference>
<dbReference type="InterPro" id="IPR000380">
    <property type="entry name" value="Topo_IA"/>
</dbReference>
<keyword evidence="4" id="KW-0479">Metal-binding</keyword>
<dbReference type="PANTHER" id="PTHR11390">
    <property type="entry name" value="PROKARYOTIC DNA TOPOISOMERASE"/>
    <property type="match status" value="1"/>
</dbReference>
<keyword evidence="5" id="KW-0460">Magnesium</keyword>
<protein>
    <recommendedName>
        <fullName evidence="3">DNA topoisomerase</fullName>
        <ecNumber evidence="3">5.6.2.1</ecNumber>
    </recommendedName>
    <alternativeName>
        <fullName evidence="12">Omega-protein</fullName>
    </alternativeName>
    <alternativeName>
        <fullName evidence="11">Relaxing enzyme</fullName>
    </alternativeName>
    <alternativeName>
        <fullName evidence="9">Swivelase</fullName>
    </alternativeName>
    <alternativeName>
        <fullName evidence="10">Untwisting enzyme</fullName>
    </alternativeName>
</protein>